<dbReference type="EMBL" id="ML996102">
    <property type="protein sequence ID" value="KAF2739937.1"/>
    <property type="molecule type" value="Genomic_DNA"/>
</dbReference>
<dbReference type="OrthoDB" id="4588567at2759"/>
<dbReference type="AlphaFoldDB" id="A0A9P4R6D9"/>
<reference evidence="2" key="1">
    <citation type="journal article" date="2020" name="Stud. Mycol.">
        <title>101 Dothideomycetes genomes: a test case for predicting lifestyles and emergence of pathogens.</title>
        <authorList>
            <person name="Haridas S."/>
            <person name="Albert R."/>
            <person name="Binder M."/>
            <person name="Bloem J."/>
            <person name="Labutti K."/>
            <person name="Salamov A."/>
            <person name="Andreopoulos B."/>
            <person name="Baker S."/>
            <person name="Barry K."/>
            <person name="Bills G."/>
            <person name="Bluhm B."/>
            <person name="Cannon C."/>
            <person name="Castanera R."/>
            <person name="Culley D."/>
            <person name="Daum C."/>
            <person name="Ezra D."/>
            <person name="Gonzalez J."/>
            <person name="Henrissat B."/>
            <person name="Kuo A."/>
            <person name="Liang C."/>
            <person name="Lipzen A."/>
            <person name="Lutzoni F."/>
            <person name="Magnuson J."/>
            <person name="Mondo S."/>
            <person name="Nolan M."/>
            <person name="Ohm R."/>
            <person name="Pangilinan J."/>
            <person name="Park H.-J."/>
            <person name="Ramirez L."/>
            <person name="Alfaro M."/>
            <person name="Sun H."/>
            <person name="Tritt A."/>
            <person name="Yoshinaga Y."/>
            <person name="Zwiers L.-H."/>
            <person name="Turgeon B."/>
            <person name="Goodwin S."/>
            <person name="Spatafora J."/>
            <person name="Crous P."/>
            <person name="Grigoriev I."/>
        </authorList>
    </citation>
    <scope>NUCLEOTIDE SEQUENCE</scope>
    <source>
        <strain evidence="2">CBS 125425</strain>
    </source>
</reference>
<accession>A0A9P4R6D9</accession>
<feature type="region of interest" description="Disordered" evidence="1">
    <location>
        <begin position="21"/>
        <end position="64"/>
    </location>
</feature>
<gene>
    <name evidence="2" type="ORF">EJ04DRAFT_261130</name>
</gene>
<organism evidence="2 3">
    <name type="scientific">Polyplosphaeria fusca</name>
    <dbReference type="NCBI Taxonomy" id="682080"/>
    <lineage>
        <taxon>Eukaryota</taxon>
        <taxon>Fungi</taxon>
        <taxon>Dikarya</taxon>
        <taxon>Ascomycota</taxon>
        <taxon>Pezizomycotina</taxon>
        <taxon>Dothideomycetes</taxon>
        <taxon>Pleosporomycetidae</taxon>
        <taxon>Pleosporales</taxon>
        <taxon>Tetraplosphaeriaceae</taxon>
        <taxon>Polyplosphaeria</taxon>
    </lineage>
</organism>
<evidence type="ECO:0000313" key="3">
    <source>
        <dbReference type="Proteomes" id="UP000799444"/>
    </source>
</evidence>
<name>A0A9P4R6D9_9PLEO</name>
<dbReference type="Proteomes" id="UP000799444">
    <property type="component" value="Unassembled WGS sequence"/>
</dbReference>
<sequence length="121" mass="13427">MVLPTRQNRFAPFSRTPSLRRLKTAFSPTRLSARSRSPSSSSTASGTTTSPLTRTSSPASNHSANSIRHLLALRRKPSVLDVELEEERSLFGHEVIEVLEPRPWGRGEVEVGIFEVLEGRC</sequence>
<protein>
    <submittedName>
        <fullName evidence="2">Uncharacterized protein</fullName>
    </submittedName>
</protein>
<evidence type="ECO:0000256" key="1">
    <source>
        <dbReference type="SAM" id="MobiDB-lite"/>
    </source>
</evidence>
<proteinExistence type="predicted"/>
<feature type="compositionally biased region" description="Low complexity" evidence="1">
    <location>
        <begin position="27"/>
        <end position="60"/>
    </location>
</feature>
<comment type="caution">
    <text evidence="2">The sequence shown here is derived from an EMBL/GenBank/DDBJ whole genome shotgun (WGS) entry which is preliminary data.</text>
</comment>
<evidence type="ECO:0000313" key="2">
    <source>
        <dbReference type="EMBL" id="KAF2739937.1"/>
    </source>
</evidence>
<keyword evidence="3" id="KW-1185">Reference proteome</keyword>